<dbReference type="AlphaFoldDB" id="V6LPA2"/>
<sequence length="49" mass="5789">MKTIIAHAFIFTLRSKFQKVEDRKQRIQLITESITDKNDTIRLNLAKVD</sequence>
<accession>V6LPA2</accession>
<evidence type="ECO:0000313" key="1">
    <source>
        <dbReference type="EMBL" id="EST42554.1"/>
    </source>
</evidence>
<organism evidence="1">
    <name type="scientific">Spironucleus salmonicida</name>
    <dbReference type="NCBI Taxonomy" id="348837"/>
    <lineage>
        <taxon>Eukaryota</taxon>
        <taxon>Metamonada</taxon>
        <taxon>Diplomonadida</taxon>
        <taxon>Hexamitidae</taxon>
        <taxon>Hexamitinae</taxon>
        <taxon>Spironucleus</taxon>
    </lineage>
</organism>
<dbReference type="EMBL" id="KI546159">
    <property type="protein sequence ID" value="EST42554.1"/>
    <property type="molecule type" value="Genomic_DNA"/>
</dbReference>
<protein>
    <submittedName>
        <fullName evidence="1">Uncharacterized protein</fullName>
    </submittedName>
</protein>
<proteinExistence type="predicted"/>
<gene>
    <name evidence="1" type="ORF">SS50377_17869</name>
</gene>
<name>V6LPA2_9EUKA</name>
<reference evidence="1" key="1">
    <citation type="journal article" date="2014" name="PLoS Genet.">
        <title>The Genome of Spironucleus salmonicida Highlights a Fish Pathogen Adapted to Fluctuating Environments.</title>
        <authorList>
            <person name="Xu F."/>
            <person name="Jerlstrom-Hultqvist J."/>
            <person name="Einarsson E."/>
            <person name="Astvaldsson A."/>
            <person name="Svard S.G."/>
            <person name="Andersson J.O."/>
        </authorList>
    </citation>
    <scope>NUCLEOTIDE SEQUENCE</scope>
</reference>